<dbReference type="EMBL" id="CAJVPZ010037472">
    <property type="protein sequence ID" value="CAG8753588.1"/>
    <property type="molecule type" value="Genomic_DNA"/>
</dbReference>
<feature type="region of interest" description="Disordered" evidence="1">
    <location>
        <begin position="1"/>
        <end position="107"/>
    </location>
</feature>
<organism evidence="2 3">
    <name type="scientific">Racocetra fulgida</name>
    <dbReference type="NCBI Taxonomy" id="60492"/>
    <lineage>
        <taxon>Eukaryota</taxon>
        <taxon>Fungi</taxon>
        <taxon>Fungi incertae sedis</taxon>
        <taxon>Mucoromycota</taxon>
        <taxon>Glomeromycotina</taxon>
        <taxon>Glomeromycetes</taxon>
        <taxon>Diversisporales</taxon>
        <taxon>Gigasporaceae</taxon>
        <taxon>Racocetra</taxon>
    </lineage>
</organism>
<proteinExistence type="predicted"/>
<feature type="non-terminal residue" evidence="2">
    <location>
        <position position="1"/>
    </location>
</feature>
<evidence type="ECO:0000256" key="1">
    <source>
        <dbReference type="SAM" id="MobiDB-lite"/>
    </source>
</evidence>
<feature type="compositionally biased region" description="Polar residues" evidence="1">
    <location>
        <begin position="96"/>
        <end position="107"/>
    </location>
</feature>
<protein>
    <submittedName>
        <fullName evidence="2">9015_t:CDS:1</fullName>
    </submittedName>
</protein>
<sequence length="107" mass="12029">PTQSKLLNIHQNMAKTSKPFQTHSSPTLNNPENITPDNLFENNTHSENNTTQNNLPENDTHSENNTTQNNSVTNNTQPKNNTHSLKHKRSEEIIKPTSTKLTNTNGN</sequence>
<keyword evidence="3" id="KW-1185">Reference proteome</keyword>
<reference evidence="2" key="1">
    <citation type="submission" date="2021-06" db="EMBL/GenBank/DDBJ databases">
        <authorList>
            <person name="Kallberg Y."/>
            <person name="Tangrot J."/>
            <person name="Rosling A."/>
        </authorList>
    </citation>
    <scope>NUCLEOTIDE SEQUENCE</scope>
    <source>
        <strain evidence="2">IN212</strain>
    </source>
</reference>
<evidence type="ECO:0000313" key="3">
    <source>
        <dbReference type="Proteomes" id="UP000789396"/>
    </source>
</evidence>
<evidence type="ECO:0000313" key="2">
    <source>
        <dbReference type="EMBL" id="CAG8753588.1"/>
    </source>
</evidence>
<comment type="caution">
    <text evidence="2">The sequence shown here is derived from an EMBL/GenBank/DDBJ whole genome shotgun (WGS) entry which is preliminary data.</text>
</comment>
<feature type="compositionally biased region" description="Polar residues" evidence="1">
    <location>
        <begin position="1"/>
        <end position="57"/>
    </location>
</feature>
<name>A0A9N9NR38_9GLOM</name>
<dbReference type="AlphaFoldDB" id="A0A9N9NR38"/>
<feature type="compositionally biased region" description="Low complexity" evidence="1">
    <location>
        <begin position="64"/>
        <end position="76"/>
    </location>
</feature>
<gene>
    <name evidence="2" type="ORF">RFULGI_LOCUS13776</name>
</gene>
<accession>A0A9N9NR38</accession>
<dbReference type="Proteomes" id="UP000789396">
    <property type="component" value="Unassembled WGS sequence"/>
</dbReference>